<evidence type="ECO:0000313" key="3">
    <source>
        <dbReference type="EMBL" id="MBN7798837.1"/>
    </source>
</evidence>
<name>A0A939DK12_9GAMM</name>
<keyword evidence="4" id="KW-1185">Reference proteome</keyword>
<sequence length="191" mass="20678">MNYRGLYILPCLLATWAAAAEPPGDARHGASREITRGFASELKSALQQAMREDGPVGAIAVCQSQAPAIAARLSEENGVAVGRTSLKPRNPANTPRDWQREVLAHFEQRRAGSGAETPLEWFVTLPDGSARYMMAIDTQPLCLACHGEQLAPSVADALRARYPDDQATGYRLGDLRGAFWVDWPASPNPGH</sequence>
<dbReference type="RefSeq" id="WP_206562285.1">
    <property type="nucleotide sequence ID" value="NZ_JAFKCZ010000019.1"/>
</dbReference>
<dbReference type="Proteomes" id="UP000664303">
    <property type="component" value="Unassembled WGS sequence"/>
</dbReference>
<dbReference type="Pfam" id="PF11845">
    <property type="entry name" value="Tll0287-like"/>
    <property type="match status" value="1"/>
</dbReference>
<organism evidence="3 4">
    <name type="scientific">Parahaliea mediterranea</name>
    <dbReference type="NCBI Taxonomy" id="651086"/>
    <lineage>
        <taxon>Bacteria</taxon>
        <taxon>Pseudomonadati</taxon>
        <taxon>Pseudomonadota</taxon>
        <taxon>Gammaproteobacteria</taxon>
        <taxon>Cellvibrionales</taxon>
        <taxon>Halieaceae</taxon>
        <taxon>Parahaliea</taxon>
    </lineage>
</organism>
<dbReference type="AlphaFoldDB" id="A0A939DK12"/>
<evidence type="ECO:0000256" key="1">
    <source>
        <dbReference type="SAM" id="SignalP"/>
    </source>
</evidence>
<comment type="caution">
    <text evidence="3">The sequence shown here is derived from an EMBL/GenBank/DDBJ whole genome shotgun (WGS) entry which is preliminary data.</text>
</comment>
<gene>
    <name evidence="3" type="ORF">JYP50_19710</name>
</gene>
<accession>A0A939DK12</accession>
<protein>
    <submittedName>
        <fullName evidence="3">DUF3365 domain-containing protein</fullName>
    </submittedName>
</protein>
<dbReference type="EMBL" id="JAFKCZ010000019">
    <property type="protein sequence ID" value="MBN7798837.1"/>
    <property type="molecule type" value="Genomic_DNA"/>
</dbReference>
<keyword evidence="1" id="KW-0732">Signal</keyword>
<feature type="domain" description="Tll0287-like" evidence="2">
    <location>
        <begin position="46"/>
        <end position="184"/>
    </location>
</feature>
<feature type="signal peptide" evidence="1">
    <location>
        <begin position="1"/>
        <end position="20"/>
    </location>
</feature>
<dbReference type="InterPro" id="IPR021796">
    <property type="entry name" value="Tll0287-like_dom"/>
</dbReference>
<feature type="chain" id="PRO_5036699582" evidence="1">
    <location>
        <begin position="21"/>
        <end position="191"/>
    </location>
</feature>
<proteinExistence type="predicted"/>
<evidence type="ECO:0000259" key="2">
    <source>
        <dbReference type="Pfam" id="PF11845"/>
    </source>
</evidence>
<reference evidence="3" key="1">
    <citation type="submission" date="2021-02" db="EMBL/GenBank/DDBJ databases">
        <title>PHA producing bacteria isolated from coastal sediment in Guangdong, Shenzhen.</title>
        <authorList>
            <person name="Zheng W."/>
            <person name="Yu S."/>
            <person name="Huang Y."/>
        </authorList>
    </citation>
    <scope>NUCLEOTIDE SEQUENCE</scope>
    <source>
        <strain evidence="3">TN14-10</strain>
    </source>
</reference>
<evidence type="ECO:0000313" key="4">
    <source>
        <dbReference type="Proteomes" id="UP000664303"/>
    </source>
</evidence>